<dbReference type="InterPro" id="IPR015422">
    <property type="entry name" value="PyrdxlP-dep_Trfase_small"/>
</dbReference>
<comment type="cofactor">
    <cofactor evidence="1">
        <name>pyridoxal 5'-phosphate</name>
        <dbReference type="ChEBI" id="CHEBI:597326"/>
    </cofactor>
</comment>
<gene>
    <name evidence="3" type="ORF">METZ01_LOCUS400093</name>
</gene>
<dbReference type="SUPFAM" id="SSF53383">
    <property type="entry name" value="PLP-dependent transferases"/>
    <property type="match status" value="1"/>
</dbReference>
<dbReference type="Gene3D" id="3.40.640.10">
    <property type="entry name" value="Type I PLP-dependent aspartate aminotransferase-like (Major domain)"/>
    <property type="match status" value="1"/>
</dbReference>
<dbReference type="PANTHER" id="PTHR43713:SF3">
    <property type="entry name" value="GLUTAMATE-1-SEMIALDEHYDE 2,1-AMINOMUTASE 1, CHLOROPLASTIC-RELATED"/>
    <property type="match status" value="1"/>
</dbReference>
<feature type="non-terminal residue" evidence="3">
    <location>
        <position position="260"/>
    </location>
</feature>
<evidence type="ECO:0008006" key="4">
    <source>
        <dbReference type="Google" id="ProtNLM"/>
    </source>
</evidence>
<keyword evidence="2" id="KW-0663">Pyridoxal phosphate</keyword>
<name>A0A382VL42_9ZZZZ</name>
<dbReference type="InterPro" id="IPR015424">
    <property type="entry name" value="PyrdxlP-dep_Trfase"/>
</dbReference>
<dbReference type="PANTHER" id="PTHR43713">
    <property type="entry name" value="GLUTAMATE-1-SEMIALDEHYDE 2,1-AMINOMUTASE"/>
    <property type="match status" value="1"/>
</dbReference>
<evidence type="ECO:0000256" key="1">
    <source>
        <dbReference type="ARBA" id="ARBA00001933"/>
    </source>
</evidence>
<dbReference type="Pfam" id="PF00202">
    <property type="entry name" value="Aminotran_3"/>
    <property type="match status" value="1"/>
</dbReference>
<dbReference type="AlphaFoldDB" id="A0A382VL42"/>
<dbReference type="InterPro" id="IPR005814">
    <property type="entry name" value="Aminotrans_3"/>
</dbReference>
<proteinExistence type="predicted"/>
<organism evidence="3">
    <name type="scientific">marine metagenome</name>
    <dbReference type="NCBI Taxonomy" id="408172"/>
    <lineage>
        <taxon>unclassified sequences</taxon>
        <taxon>metagenomes</taxon>
        <taxon>ecological metagenomes</taxon>
    </lineage>
</organism>
<dbReference type="Gene3D" id="3.90.1150.10">
    <property type="entry name" value="Aspartate Aminotransferase, domain 1"/>
    <property type="match status" value="1"/>
</dbReference>
<dbReference type="GO" id="GO:0008483">
    <property type="term" value="F:transaminase activity"/>
    <property type="evidence" value="ECO:0007669"/>
    <property type="project" value="InterPro"/>
</dbReference>
<reference evidence="3" key="1">
    <citation type="submission" date="2018-05" db="EMBL/GenBank/DDBJ databases">
        <authorList>
            <person name="Lanie J.A."/>
            <person name="Ng W.-L."/>
            <person name="Kazmierczak K.M."/>
            <person name="Andrzejewski T.M."/>
            <person name="Davidsen T.M."/>
            <person name="Wayne K.J."/>
            <person name="Tettelin H."/>
            <person name="Glass J.I."/>
            <person name="Rusch D."/>
            <person name="Podicherti R."/>
            <person name="Tsui H.-C.T."/>
            <person name="Winkler M.E."/>
        </authorList>
    </citation>
    <scope>NUCLEOTIDE SEQUENCE</scope>
</reference>
<evidence type="ECO:0000313" key="3">
    <source>
        <dbReference type="EMBL" id="SVD47239.1"/>
    </source>
</evidence>
<dbReference type="InterPro" id="IPR015421">
    <property type="entry name" value="PyrdxlP-dep_Trfase_major"/>
</dbReference>
<sequence>MHRIIKQYIAFSPGSEALAKRAAEVFPGGDTRSSAHYGPYPLAMAQANGCVLTDVDGHEIIDFMNNFTSLIHGHAHPDVVNAVQAQVAEGSAYAAPNENQIALAEMIVDRVPSIEQLRFTSSGTEGTTMALRCARAASGRHKIMKMEGGYHGSYEQAEVSLVPVPGRRGDLEAPVSTAVDDSFSDSVLEDTMICPYNEPELAESLINRHADELAAVIVEPVMGSMGMVPGTSQFLQCLREATERHDIILIFDEVITLRLE</sequence>
<accession>A0A382VL42</accession>
<evidence type="ECO:0000256" key="2">
    <source>
        <dbReference type="ARBA" id="ARBA00022898"/>
    </source>
</evidence>
<dbReference type="EMBL" id="UINC01152843">
    <property type="protein sequence ID" value="SVD47239.1"/>
    <property type="molecule type" value="Genomic_DNA"/>
</dbReference>
<dbReference type="GO" id="GO:0030170">
    <property type="term" value="F:pyridoxal phosphate binding"/>
    <property type="evidence" value="ECO:0007669"/>
    <property type="project" value="InterPro"/>
</dbReference>
<protein>
    <recommendedName>
        <fullName evidence="4">Aspartate aminotransferase family protein</fullName>
    </recommendedName>
</protein>